<dbReference type="Pfam" id="PF04055">
    <property type="entry name" value="Radical_SAM"/>
    <property type="match status" value="1"/>
</dbReference>
<evidence type="ECO:0000256" key="6">
    <source>
        <dbReference type="ARBA" id="ARBA00022691"/>
    </source>
</evidence>
<evidence type="ECO:0000256" key="11">
    <source>
        <dbReference type="ARBA" id="ARBA00023014"/>
    </source>
</evidence>
<keyword evidence="5 13" id="KW-0808">Transferase</keyword>
<dbReference type="NCBIfam" id="TIGR00433">
    <property type="entry name" value="bioB"/>
    <property type="match status" value="1"/>
</dbReference>
<dbReference type="GO" id="GO:0009102">
    <property type="term" value="P:biotin biosynthetic process"/>
    <property type="evidence" value="ECO:0007669"/>
    <property type="project" value="UniProtKB-UniRule"/>
</dbReference>
<evidence type="ECO:0000256" key="5">
    <source>
        <dbReference type="ARBA" id="ARBA00022679"/>
    </source>
</evidence>
<comment type="cofactor">
    <cofactor evidence="13 14">
        <name>[4Fe-4S] cluster</name>
        <dbReference type="ChEBI" id="CHEBI:49883"/>
    </cofactor>
    <text evidence="13 14">Binds 1 [4Fe-4S] cluster. The cluster is coordinated with 3 cysteines and an exchangeable S-adenosyl-L-methionine.</text>
</comment>
<feature type="binding site" evidence="13 14">
    <location>
        <position position="129"/>
    </location>
    <ligand>
        <name>[2Fe-2S] cluster</name>
        <dbReference type="ChEBI" id="CHEBI:190135"/>
    </ligand>
</feature>
<keyword evidence="4 13" id="KW-0004">4Fe-4S</keyword>
<dbReference type="InterPro" id="IPR007197">
    <property type="entry name" value="rSAM"/>
</dbReference>
<dbReference type="SMART" id="SM00729">
    <property type="entry name" value="Elp3"/>
    <property type="match status" value="1"/>
</dbReference>
<evidence type="ECO:0000256" key="12">
    <source>
        <dbReference type="ARBA" id="ARBA00051157"/>
    </source>
</evidence>
<feature type="binding site" evidence="13 14">
    <location>
        <position position="189"/>
    </location>
    <ligand>
        <name>[2Fe-2S] cluster</name>
        <dbReference type="ChEBI" id="CHEBI:190135"/>
    </ligand>
</feature>
<reference evidence="16 17" key="1">
    <citation type="submission" date="2016-10" db="EMBL/GenBank/DDBJ databases">
        <authorList>
            <person name="Varghese N."/>
            <person name="Submissions S."/>
        </authorList>
    </citation>
    <scope>NUCLEOTIDE SEQUENCE [LARGE SCALE GENOMIC DNA]</scope>
    <source>
        <strain evidence="16 17">DSM 1361</strain>
    </source>
</reference>
<dbReference type="PANTHER" id="PTHR22976:SF2">
    <property type="entry name" value="BIOTIN SYNTHASE, MITOCHONDRIAL"/>
    <property type="match status" value="1"/>
</dbReference>
<organism evidence="16 17">
    <name type="scientific">Ruminobacter amylophilus</name>
    <dbReference type="NCBI Taxonomy" id="867"/>
    <lineage>
        <taxon>Bacteria</taxon>
        <taxon>Pseudomonadati</taxon>
        <taxon>Pseudomonadota</taxon>
        <taxon>Gammaproteobacteria</taxon>
        <taxon>Aeromonadales</taxon>
        <taxon>Succinivibrionaceae</taxon>
        <taxon>Ruminobacter</taxon>
    </lineage>
</organism>
<dbReference type="AlphaFoldDB" id="A0A662ZG49"/>
<keyword evidence="9 13" id="KW-0093">Biotin biosynthesis</keyword>
<protein>
    <recommendedName>
        <fullName evidence="3 13">Biotin synthase</fullName>
        <ecNumber evidence="3 13">2.8.1.6</ecNumber>
    </recommendedName>
</protein>
<dbReference type="PIRSF" id="PIRSF001619">
    <property type="entry name" value="Biotin_synth"/>
    <property type="match status" value="1"/>
</dbReference>
<keyword evidence="7 13" id="KW-0001">2Fe-2S</keyword>
<dbReference type="SFLD" id="SFLDS00029">
    <property type="entry name" value="Radical_SAM"/>
    <property type="match status" value="1"/>
</dbReference>
<evidence type="ECO:0000256" key="3">
    <source>
        <dbReference type="ARBA" id="ARBA00012236"/>
    </source>
</evidence>
<evidence type="ECO:0000256" key="1">
    <source>
        <dbReference type="ARBA" id="ARBA00004942"/>
    </source>
</evidence>
<dbReference type="GO" id="GO:0051537">
    <property type="term" value="F:2 iron, 2 sulfur cluster binding"/>
    <property type="evidence" value="ECO:0007669"/>
    <property type="project" value="UniProtKB-KW"/>
</dbReference>
<accession>A0A662ZG49</accession>
<dbReference type="PANTHER" id="PTHR22976">
    <property type="entry name" value="BIOTIN SYNTHASE"/>
    <property type="match status" value="1"/>
</dbReference>
<comment type="pathway">
    <text evidence="1 13">Cofactor biosynthesis; biotin biosynthesis; biotin from 7,8-diaminononanoate: step 2/2.</text>
</comment>
<evidence type="ECO:0000313" key="17">
    <source>
        <dbReference type="Proteomes" id="UP000243745"/>
    </source>
</evidence>
<evidence type="ECO:0000256" key="4">
    <source>
        <dbReference type="ARBA" id="ARBA00022485"/>
    </source>
</evidence>
<keyword evidence="11 13" id="KW-0411">Iron-sulfur</keyword>
<comment type="similarity">
    <text evidence="2 13">Belongs to the radical SAM superfamily. Biotin synthase family.</text>
</comment>
<dbReference type="SMART" id="SM00876">
    <property type="entry name" value="BATS"/>
    <property type="match status" value="1"/>
</dbReference>
<dbReference type="InterPro" id="IPR010722">
    <property type="entry name" value="BATS_dom"/>
</dbReference>
<dbReference type="EC" id="2.8.1.6" evidence="3 13"/>
<dbReference type="GO" id="GO:0051539">
    <property type="term" value="F:4 iron, 4 sulfur cluster binding"/>
    <property type="evidence" value="ECO:0007669"/>
    <property type="project" value="UniProtKB-KW"/>
</dbReference>
<dbReference type="SUPFAM" id="SSF102114">
    <property type="entry name" value="Radical SAM enzymes"/>
    <property type="match status" value="1"/>
</dbReference>
<dbReference type="GO" id="GO:0004076">
    <property type="term" value="F:biotin synthase activity"/>
    <property type="evidence" value="ECO:0007669"/>
    <property type="project" value="UniProtKB-UniRule"/>
</dbReference>
<dbReference type="Proteomes" id="UP000243745">
    <property type="component" value="Unassembled WGS sequence"/>
</dbReference>
<evidence type="ECO:0000256" key="2">
    <source>
        <dbReference type="ARBA" id="ARBA00010765"/>
    </source>
</evidence>
<name>A0A662ZG49_9GAMM</name>
<comment type="cofactor">
    <cofactor evidence="14">
        <name>[2Fe-2S] cluster</name>
        <dbReference type="ChEBI" id="CHEBI:190135"/>
    </cofactor>
    <text evidence="14">Binds 1 [2Fe-2S] cluster. The cluster is coordinated with 3 cysteines and 1 arginine.</text>
</comment>
<comment type="cofactor">
    <cofactor evidence="13">
        <name>[2Fe-2S] cluster</name>
        <dbReference type="ChEBI" id="CHEBI:190135"/>
    </cofactor>
    <text evidence="13">Binds 1 [2Fe-2S] cluster. The cluster is coordinated with 3 cysteines and 1 arginine.</text>
</comment>
<sequence>MTELRYDWTTEEILDLFNTPFLDLVFRAQQIHRENFPANEVQISSLLSIKTGSCPEDCKYCPQSAHHNTGVEKEKLLDLDTIKTRAQMALDSGATRFCMGAAWRNPKDSDMPYLKEIIRTVKGMGLETCMTLGMLTPEQAKELKEAGLDYYNHNIDTSPEFYDKIITTRTFNDRLKTLEHIRSAGIKICCGGIVGMGESLRDRASFLKSLANLNPHPESVPINLLVKVKGTPLENSDDVDPIDFIKMIAVARIIMPTSHVRMSAGRSSLSTEAQALCFMAGANSIFYGCKLLTTPNAEMDSDEYLMHKLGIKTTLNTENSTPHDDRIAIFKALHTGHSDHKCFKLEEE</sequence>
<dbReference type="SFLD" id="SFLDG01278">
    <property type="entry name" value="biotin_synthase_like"/>
    <property type="match status" value="1"/>
</dbReference>
<feature type="binding site" evidence="13 14">
    <location>
        <position position="61"/>
    </location>
    <ligand>
        <name>[4Fe-4S] cluster</name>
        <dbReference type="ChEBI" id="CHEBI:49883"/>
        <note>4Fe-4S-S-AdoMet</note>
    </ligand>
</feature>
<feature type="binding site" evidence="13 14">
    <location>
        <position position="58"/>
    </location>
    <ligand>
        <name>[4Fe-4S] cluster</name>
        <dbReference type="ChEBI" id="CHEBI:49883"/>
        <note>4Fe-4S-S-AdoMet</note>
    </ligand>
</feature>
<dbReference type="SFLD" id="SFLDG01060">
    <property type="entry name" value="BATS_domain_containing"/>
    <property type="match status" value="1"/>
</dbReference>
<dbReference type="PROSITE" id="PS51918">
    <property type="entry name" value="RADICAL_SAM"/>
    <property type="match status" value="1"/>
</dbReference>
<dbReference type="HAMAP" id="MF_01694">
    <property type="entry name" value="BioB"/>
    <property type="match status" value="1"/>
</dbReference>
<dbReference type="InterPro" id="IPR002684">
    <property type="entry name" value="Biotin_synth/BioAB"/>
</dbReference>
<keyword evidence="6 13" id="KW-0949">S-adenosyl-L-methionine</keyword>
<evidence type="ECO:0000256" key="13">
    <source>
        <dbReference type="HAMAP-Rule" id="MF_01694"/>
    </source>
</evidence>
<dbReference type="Gene3D" id="3.20.20.70">
    <property type="entry name" value="Aldolase class I"/>
    <property type="match status" value="1"/>
</dbReference>
<dbReference type="EMBL" id="FOXF01000010">
    <property type="protein sequence ID" value="SFP24336.1"/>
    <property type="molecule type" value="Genomic_DNA"/>
</dbReference>
<dbReference type="InterPro" id="IPR006638">
    <property type="entry name" value="Elp3/MiaA/NifB-like_rSAM"/>
</dbReference>
<dbReference type="InterPro" id="IPR058240">
    <property type="entry name" value="rSAM_sf"/>
</dbReference>
<dbReference type="GO" id="GO:0005506">
    <property type="term" value="F:iron ion binding"/>
    <property type="evidence" value="ECO:0007669"/>
    <property type="project" value="UniProtKB-UniRule"/>
</dbReference>
<comment type="catalytic activity">
    <reaction evidence="12 13">
        <text>(4R,5S)-dethiobiotin + (sulfur carrier)-SH + 2 reduced [2Fe-2S]-[ferredoxin] + 2 S-adenosyl-L-methionine = (sulfur carrier)-H + biotin + 2 5'-deoxyadenosine + 2 L-methionine + 2 oxidized [2Fe-2S]-[ferredoxin]</text>
        <dbReference type="Rhea" id="RHEA:22060"/>
        <dbReference type="Rhea" id="RHEA-COMP:10000"/>
        <dbReference type="Rhea" id="RHEA-COMP:10001"/>
        <dbReference type="Rhea" id="RHEA-COMP:14737"/>
        <dbReference type="Rhea" id="RHEA-COMP:14739"/>
        <dbReference type="ChEBI" id="CHEBI:17319"/>
        <dbReference type="ChEBI" id="CHEBI:29917"/>
        <dbReference type="ChEBI" id="CHEBI:33737"/>
        <dbReference type="ChEBI" id="CHEBI:33738"/>
        <dbReference type="ChEBI" id="CHEBI:57586"/>
        <dbReference type="ChEBI" id="CHEBI:57844"/>
        <dbReference type="ChEBI" id="CHEBI:59789"/>
        <dbReference type="ChEBI" id="CHEBI:64428"/>
        <dbReference type="ChEBI" id="CHEBI:149473"/>
        <dbReference type="EC" id="2.8.1.6"/>
    </reaction>
</comment>
<dbReference type="InterPro" id="IPR013785">
    <property type="entry name" value="Aldolase_TIM"/>
</dbReference>
<dbReference type="UniPathway" id="UPA00078">
    <property type="reaction ID" value="UER00162"/>
</dbReference>
<evidence type="ECO:0000259" key="15">
    <source>
        <dbReference type="PROSITE" id="PS51918"/>
    </source>
</evidence>
<feature type="domain" description="Radical SAM core" evidence="15">
    <location>
        <begin position="39"/>
        <end position="257"/>
    </location>
</feature>
<keyword evidence="17" id="KW-1185">Reference proteome</keyword>
<dbReference type="InterPro" id="IPR024177">
    <property type="entry name" value="Biotin_synthase"/>
</dbReference>
<dbReference type="Pfam" id="PF06968">
    <property type="entry name" value="BATS"/>
    <property type="match status" value="1"/>
</dbReference>
<keyword evidence="8 13" id="KW-0479">Metal-binding</keyword>
<comment type="subunit">
    <text evidence="13">Homodimer.</text>
</comment>
<keyword evidence="10 13" id="KW-0408">Iron</keyword>
<proteinExistence type="inferred from homology"/>
<feature type="binding site" evidence="13 14">
    <location>
        <position position="54"/>
    </location>
    <ligand>
        <name>[4Fe-4S] cluster</name>
        <dbReference type="ChEBI" id="CHEBI:49883"/>
        <note>4Fe-4S-S-AdoMet</note>
    </ligand>
</feature>
<dbReference type="SFLD" id="SFLDF00272">
    <property type="entry name" value="biotin_synthase"/>
    <property type="match status" value="1"/>
</dbReference>
<feature type="binding site" evidence="13 14">
    <location>
        <position position="261"/>
    </location>
    <ligand>
        <name>[2Fe-2S] cluster</name>
        <dbReference type="ChEBI" id="CHEBI:190135"/>
    </ligand>
</feature>
<gene>
    <name evidence="13" type="primary">bioB</name>
    <name evidence="16" type="ORF">SAMN02910344_00850</name>
</gene>
<evidence type="ECO:0000256" key="9">
    <source>
        <dbReference type="ARBA" id="ARBA00022756"/>
    </source>
</evidence>
<dbReference type="CDD" id="cd01335">
    <property type="entry name" value="Radical_SAM"/>
    <property type="match status" value="1"/>
</dbReference>
<evidence type="ECO:0000256" key="14">
    <source>
        <dbReference type="PIRSR" id="PIRSR001619-1"/>
    </source>
</evidence>
<evidence type="ECO:0000256" key="8">
    <source>
        <dbReference type="ARBA" id="ARBA00022723"/>
    </source>
</evidence>
<dbReference type="OrthoDB" id="9786826at2"/>
<evidence type="ECO:0000256" key="10">
    <source>
        <dbReference type="ARBA" id="ARBA00023004"/>
    </source>
</evidence>
<dbReference type="RefSeq" id="WP_093141233.1">
    <property type="nucleotide sequence ID" value="NZ_FOXF01000010.1"/>
</dbReference>
<feature type="binding site" evidence="13 14">
    <location>
        <position position="98"/>
    </location>
    <ligand>
        <name>[2Fe-2S] cluster</name>
        <dbReference type="ChEBI" id="CHEBI:190135"/>
    </ligand>
</feature>
<dbReference type="FunFam" id="3.20.20.70:FF:000011">
    <property type="entry name" value="Biotin synthase"/>
    <property type="match status" value="1"/>
</dbReference>
<comment type="function">
    <text evidence="13">Catalyzes the conversion of dethiobiotin (DTB) to biotin by the insertion of a sulfur atom into dethiobiotin via a radical-based mechanism.</text>
</comment>
<evidence type="ECO:0000256" key="7">
    <source>
        <dbReference type="ARBA" id="ARBA00022714"/>
    </source>
</evidence>
<evidence type="ECO:0000313" key="16">
    <source>
        <dbReference type="EMBL" id="SFP24336.1"/>
    </source>
</evidence>